<dbReference type="Proteomes" id="UP001589810">
    <property type="component" value="Unassembled WGS sequence"/>
</dbReference>
<dbReference type="RefSeq" id="WP_273934737.1">
    <property type="nucleotide sequence ID" value="NZ_CP097263.1"/>
</dbReference>
<evidence type="ECO:0000313" key="8">
    <source>
        <dbReference type="Proteomes" id="UP001589810"/>
    </source>
</evidence>
<reference evidence="7 8" key="1">
    <citation type="submission" date="2024-09" db="EMBL/GenBank/DDBJ databases">
        <authorList>
            <person name="Sun Q."/>
            <person name="Mori K."/>
        </authorList>
    </citation>
    <scope>NUCLEOTIDE SEQUENCE [LARGE SCALE GENOMIC DNA]</scope>
    <source>
        <strain evidence="7 8">TBRC 1432</strain>
    </source>
</reference>
<dbReference type="Pfam" id="PF00962">
    <property type="entry name" value="A_deaminase"/>
    <property type="match status" value="1"/>
</dbReference>
<evidence type="ECO:0000313" key="7">
    <source>
        <dbReference type="EMBL" id="MFC0545359.1"/>
    </source>
</evidence>
<dbReference type="EMBL" id="JBHLUD010000009">
    <property type="protein sequence ID" value="MFC0545359.1"/>
    <property type="molecule type" value="Genomic_DNA"/>
</dbReference>
<dbReference type="NCBIfam" id="TIGR01430">
    <property type="entry name" value="aden_deam"/>
    <property type="match status" value="1"/>
</dbReference>
<dbReference type="InterPro" id="IPR006330">
    <property type="entry name" value="Ado/ade_deaminase"/>
</dbReference>
<dbReference type="GO" id="GO:0016787">
    <property type="term" value="F:hydrolase activity"/>
    <property type="evidence" value="ECO:0007669"/>
    <property type="project" value="UniProtKB-KW"/>
</dbReference>
<dbReference type="InterPro" id="IPR032466">
    <property type="entry name" value="Metal_Hydrolase"/>
</dbReference>
<keyword evidence="3" id="KW-0479">Metal-binding</keyword>
<evidence type="ECO:0000256" key="1">
    <source>
        <dbReference type="ARBA" id="ARBA00001947"/>
    </source>
</evidence>
<comment type="caution">
    <text evidence="7">The sequence shown here is derived from an EMBL/GenBank/DDBJ whole genome shotgun (WGS) entry which is preliminary data.</text>
</comment>
<keyword evidence="4 7" id="KW-0378">Hydrolase</keyword>
<protein>
    <submittedName>
        <fullName evidence="7">Adenosine deaminase</fullName>
        <ecNumber evidence="7">3.5.4.4</ecNumber>
    </submittedName>
</protein>
<name>A0ABV6MYJ7_9PSEU</name>
<evidence type="ECO:0000259" key="6">
    <source>
        <dbReference type="Pfam" id="PF00962"/>
    </source>
</evidence>
<comment type="cofactor">
    <cofactor evidence="1">
        <name>Zn(2+)</name>
        <dbReference type="ChEBI" id="CHEBI:29105"/>
    </cofactor>
</comment>
<evidence type="ECO:0000256" key="5">
    <source>
        <dbReference type="ARBA" id="ARBA00022833"/>
    </source>
</evidence>
<keyword evidence="8" id="KW-1185">Reference proteome</keyword>
<gene>
    <name evidence="7" type="primary">add</name>
    <name evidence="7" type="ORF">ACFFH7_27880</name>
</gene>
<evidence type="ECO:0000256" key="3">
    <source>
        <dbReference type="ARBA" id="ARBA00022723"/>
    </source>
</evidence>
<organism evidence="7 8">
    <name type="scientific">Kutzneria chonburiensis</name>
    <dbReference type="NCBI Taxonomy" id="1483604"/>
    <lineage>
        <taxon>Bacteria</taxon>
        <taxon>Bacillati</taxon>
        <taxon>Actinomycetota</taxon>
        <taxon>Actinomycetes</taxon>
        <taxon>Pseudonocardiales</taxon>
        <taxon>Pseudonocardiaceae</taxon>
        <taxon>Kutzneria</taxon>
    </lineage>
</organism>
<dbReference type="EC" id="3.5.4.4" evidence="7"/>
<sequence length="340" mass="36702">MDIEAFIAALPKAELHVHLVGAASLDTVLELARRHPTTRVPKDRVELARYYEFTDFPHFISVYSAVNKLVTTPDDVQTLLLGLARDLAANNVRYAEVTVSAIAHFPYGVDPDALSEALVAGRKRALAEHGVELAWIFDVPMPSDLREGYSTLEYVLDQRPEGTVGLGLAGLEAPYPRAGFKAAFHDAKAAGLRSIPHAGETTGPEEIWAALHDLGAERIGHGVSAATDEKLLKHLAETGIPLEVSLTSNICTKAVPSLAEHPLPRLLDAGVTVTLNTDDPGMFGTNLNREYLLAHQLFGLGRPELAELARNAARAAFCSEQTRSRLLDGIDAVERAAADQ</sequence>
<accession>A0ABV6MYJ7</accession>
<feature type="domain" description="Adenosine deaminase" evidence="6">
    <location>
        <begin position="11"/>
        <end position="332"/>
    </location>
</feature>
<dbReference type="PANTHER" id="PTHR43114">
    <property type="entry name" value="ADENINE DEAMINASE"/>
    <property type="match status" value="1"/>
</dbReference>
<dbReference type="PANTHER" id="PTHR43114:SF6">
    <property type="entry name" value="ADENINE DEAMINASE"/>
    <property type="match status" value="1"/>
</dbReference>
<dbReference type="Gene3D" id="3.20.20.140">
    <property type="entry name" value="Metal-dependent hydrolases"/>
    <property type="match status" value="1"/>
</dbReference>
<dbReference type="SUPFAM" id="SSF51556">
    <property type="entry name" value="Metallo-dependent hydrolases"/>
    <property type="match status" value="1"/>
</dbReference>
<dbReference type="InterPro" id="IPR001365">
    <property type="entry name" value="A_deaminase_dom"/>
</dbReference>
<proteinExistence type="inferred from homology"/>
<evidence type="ECO:0000256" key="2">
    <source>
        <dbReference type="ARBA" id="ARBA00006676"/>
    </source>
</evidence>
<evidence type="ECO:0000256" key="4">
    <source>
        <dbReference type="ARBA" id="ARBA00022801"/>
    </source>
</evidence>
<keyword evidence="5" id="KW-0862">Zinc</keyword>
<comment type="similarity">
    <text evidence="2">Belongs to the metallo-dependent hydrolases superfamily. Adenosine and AMP deaminases family.</text>
</comment>